<dbReference type="EMBL" id="JBJQOH010000004">
    <property type="protein sequence ID" value="KAL3688432.1"/>
    <property type="molecule type" value="Genomic_DNA"/>
</dbReference>
<reference evidence="1 2" key="1">
    <citation type="submission" date="2024-09" db="EMBL/GenBank/DDBJ databases">
        <title>Chromosome-scale assembly of Riccia sorocarpa.</title>
        <authorList>
            <person name="Paukszto L."/>
        </authorList>
    </citation>
    <scope>NUCLEOTIDE SEQUENCE [LARGE SCALE GENOMIC DNA]</scope>
    <source>
        <strain evidence="1">LP-2024</strain>
        <tissue evidence="1">Aerial parts of the thallus</tissue>
    </source>
</reference>
<comment type="caution">
    <text evidence="1">The sequence shown here is derived from an EMBL/GenBank/DDBJ whole genome shotgun (WGS) entry which is preliminary data.</text>
</comment>
<evidence type="ECO:0000313" key="2">
    <source>
        <dbReference type="Proteomes" id="UP001633002"/>
    </source>
</evidence>
<evidence type="ECO:0000313" key="1">
    <source>
        <dbReference type="EMBL" id="KAL3688432.1"/>
    </source>
</evidence>
<organism evidence="1 2">
    <name type="scientific">Riccia sorocarpa</name>
    <dbReference type="NCBI Taxonomy" id="122646"/>
    <lineage>
        <taxon>Eukaryota</taxon>
        <taxon>Viridiplantae</taxon>
        <taxon>Streptophyta</taxon>
        <taxon>Embryophyta</taxon>
        <taxon>Marchantiophyta</taxon>
        <taxon>Marchantiopsida</taxon>
        <taxon>Marchantiidae</taxon>
        <taxon>Marchantiales</taxon>
        <taxon>Ricciaceae</taxon>
        <taxon>Riccia</taxon>
    </lineage>
</organism>
<proteinExistence type="predicted"/>
<dbReference type="Proteomes" id="UP001633002">
    <property type="component" value="Unassembled WGS sequence"/>
</dbReference>
<gene>
    <name evidence="1" type="ORF">R1sor_014741</name>
</gene>
<name>A0ABD3HCV5_9MARC</name>
<accession>A0ABD3HCV5</accession>
<keyword evidence="2" id="KW-1185">Reference proteome</keyword>
<sequence length="111" mass="12303">MSTRTGDFSAQNGGRNNADKRELLKILKDTQGVHNYYASLFKEEELTPQARLKLEEVLSLVKKKVSAAQNITLCQQPQGEESKETVENLKKDKAPGLDGLTAESLWALGEI</sequence>
<protein>
    <submittedName>
        <fullName evidence="1">Uncharacterized protein</fullName>
    </submittedName>
</protein>
<dbReference type="AlphaFoldDB" id="A0ABD3HCV5"/>